<proteinExistence type="predicted"/>
<name>A0AAV4W2W1_CAEEX</name>
<dbReference type="AlphaFoldDB" id="A0AAV4W2W1"/>
<dbReference type="EMBL" id="BPLR01015467">
    <property type="protein sequence ID" value="GIY76306.1"/>
    <property type="molecule type" value="Genomic_DNA"/>
</dbReference>
<accession>A0AAV4W2W1</accession>
<protein>
    <submittedName>
        <fullName evidence="1">Uncharacterized protein</fullName>
    </submittedName>
</protein>
<keyword evidence="2" id="KW-1185">Reference proteome</keyword>
<organism evidence="1 2">
    <name type="scientific">Caerostris extrusa</name>
    <name type="common">Bark spider</name>
    <name type="synonym">Caerostris bankana</name>
    <dbReference type="NCBI Taxonomy" id="172846"/>
    <lineage>
        <taxon>Eukaryota</taxon>
        <taxon>Metazoa</taxon>
        <taxon>Ecdysozoa</taxon>
        <taxon>Arthropoda</taxon>
        <taxon>Chelicerata</taxon>
        <taxon>Arachnida</taxon>
        <taxon>Araneae</taxon>
        <taxon>Araneomorphae</taxon>
        <taxon>Entelegynae</taxon>
        <taxon>Araneoidea</taxon>
        <taxon>Araneidae</taxon>
        <taxon>Caerostris</taxon>
    </lineage>
</organism>
<dbReference type="Proteomes" id="UP001054945">
    <property type="component" value="Unassembled WGS sequence"/>
</dbReference>
<evidence type="ECO:0000313" key="2">
    <source>
        <dbReference type="Proteomes" id="UP001054945"/>
    </source>
</evidence>
<gene>
    <name evidence="1" type="ORF">CEXT_468421</name>
</gene>
<reference evidence="1 2" key="1">
    <citation type="submission" date="2021-06" db="EMBL/GenBank/DDBJ databases">
        <title>Caerostris extrusa draft genome.</title>
        <authorList>
            <person name="Kono N."/>
            <person name="Arakawa K."/>
        </authorList>
    </citation>
    <scope>NUCLEOTIDE SEQUENCE [LARGE SCALE GENOMIC DNA]</scope>
</reference>
<comment type="caution">
    <text evidence="1">The sequence shown here is derived from an EMBL/GenBank/DDBJ whole genome shotgun (WGS) entry which is preliminary data.</text>
</comment>
<sequence>MSHRGSSLRLSLRQVDFEFVFKDNSISRSECPTAVFEVDDMKMRTPTGHLWRCFVQNCGDATSLILFPELYLSSRHNDM</sequence>
<evidence type="ECO:0000313" key="1">
    <source>
        <dbReference type="EMBL" id="GIY76306.1"/>
    </source>
</evidence>